<evidence type="ECO:0000313" key="2">
    <source>
        <dbReference type="WBParaSite" id="maker-unitig_25147-snap-gene-0.2-mRNA-1"/>
    </source>
</evidence>
<dbReference type="WBParaSite" id="maker-unitig_25147-snap-gene-0.2-mRNA-1">
    <property type="protein sequence ID" value="maker-unitig_25147-snap-gene-0.2-mRNA-1"/>
    <property type="gene ID" value="maker-unitig_25147-snap-gene-0.2"/>
</dbReference>
<dbReference type="Proteomes" id="UP000095280">
    <property type="component" value="Unplaced"/>
</dbReference>
<name>A0A1I8F8Y1_9PLAT</name>
<reference evidence="2" key="1">
    <citation type="submission" date="2016-11" db="UniProtKB">
        <authorList>
            <consortium name="WormBaseParasite"/>
        </authorList>
    </citation>
    <scope>IDENTIFICATION</scope>
</reference>
<accession>A0A1I8F8Y1</accession>
<organism evidence="1 2">
    <name type="scientific">Macrostomum lignano</name>
    <dbReference type="NCBI Taxonomy" id="282301"/>
    <lineage>
        <taxon>Eukaryota</taxon>
        <taxon>Metazoa</taxon>
        <taxon>Spiralia</taxon>
        <taxon>Lophotrochozoa</taxon>
        <taxon>Platyhelminthes</taxon>
        <taxon>Rhabditophora</taxon>
        <taxon>Macrostomorpha</taxon>
        <taxon>Macrostomida</taxon>
        <taxon>Macrostomidae</taxon>
        <taxon>Macrostomum</taxon>
    </lineage>
</organism>
<sequence length="142" mass="16668">MTIINGKLVRLENSLRYLRAENVRLPDSKQHQPQLEQLKRRNAHSSRFRGRAFEVSINARRVETRLRKSVELATSPENGRQLEEKEREDLERFVDTTRGLQYMTRSNSGEKDAMERMLQTEFFSDASTEDRLKRLTTDIQAG</sequence>
<proteinExistence type="predicted"/>
<protein>
    <submittedName>
        <fullName evidence="2">Uncharacterized protein</fullName>
    </submittedName>
</protein>
<keyword evidence="1" id="KW-1185">Reference proteome</keyword>
<evidence type="ECO:0000313" key="1">
    <source>
        <dbReference type="Proteomes" id="UP000095280"/>
    </source>
</evidence>
<dbReference type="AlphaFoldDB" id="A0A1I8F8Y1"/>